<reference evidence="1" key="1">
    <citation type="submission" date="2024-08" db="EMBL/GenBank/DDBJ databases">
        <title>Lentilactobacillus sp. nov., isolated from tree bark.</title>
        <authorList>
            <person name="Phuengjayaem S."/>
            <person name="Tanasupawat S."/>
        </authorList>
    </citation>
    <scope>NUCLEOTIDE SEQUENCE</scope>
    <source>
        <strain evidence="1">SPB1-3</strain>
    </source>
</reference>
<dbReference type="Proteomes" id="UP001149860">
    <property type="component" value="Chromosome"/>
</dbReference>
<accession>A0ACD5DF08</accession>
<protein>
    <submittedName>
        <fullName evidence="1">ArsR/SmtB family transcription factor</fullName>
    </submittedName>
</protein>
<proteinExistence type="predicted"/>
<dbReference type="EMBL" id="CP168151">
    <property type="protein sequence ID" value="XFD39811.1"/>
    <property type="molecule type" value="Genomic_DNA"/>
</dbReference>
<evidence type="ECO:0000313" key="2">
    <source>
        <dbReference type="Proteomes" id="UP001149860"/>
    </source>
</evidence>
<evidence type="ECO:0000313" key="1">
    <source>
        <dbReference type="EMBL" id="XFD39811.1"/>
    </source>
</evidence>
<sequence length="125" mass="14410">MDTIHLIHPAKLDEAVKIARLLGNKTRIQILYLLKQRQYNVTELQNILQIEQSSLSHQLKELRDYQLISQKRDGKSIYYQLTDPHIISTMDSILAHTDHVLTGIRHDGVVLDQEIEIDGNTGDEK</sequence>
<organism evidence="1 2">
    <name type="scientific">Lentilactobacillus terminaliae</name>
    <dbReference type="NCBI Taxonomy" id="3003483"/>
    <lineage>
        <taxon>Bacteria</taxon>
        <taxon>Bacillati</taxon>
        <taxon>Bacillota</taxon>
        <taxon>Bacilli</taxon>
        <taxon>Lactobacillales</taxon>
        <taxon>Lactobacillaceae</taxon>
        <taxon>Lentilactobacillus</taxon>
    </lineage>
</organism>
<gene>
    <name evidence="1" type="ORF">O0236_000460</name>
</gene>
<name>A0ACD5DF08_9LACO</name>
<keyword evidence="2" id="KW-1185">Reference proteome</keyword>